<dbReference type="RefSeq" id="WP_073537405.1">
    <property type="nucleotide sequence ID" value="NZ_CP018335.1"/>
</dbReference>
<proteinExistence type="predicted"/>
<dbReference type="OrthoDB" id="5124454at2"/>
<sequence length="92" mass="10806">MEKFLPIGSIVLLKGGQKKVMIYGRKQIDRKTKKEWDYAACIYPEGNIDSNYSYLFNHEQIDTIFFTGYQDAEELEFNRLWQGLGKDENVDC</sequence>
<gene>
    <name evidence="1" type="ORF">BS101_02605</name>
</gene>
<organism evidence="1 2">
    <name type="scientific">Clostridium kluyveri</name>
    <dbReference type="NCBI Taxonomy" id="1534"/>
    <lineage>
        <taxon>Bacteria</taxon>
        <taxon>Bacillati</taxon>
        <taxon>Bacillota</taxon>
        <taxon>Clostridia</taxon>
        <taxon>Eubacteriales</taxon>
        <taxon>Clostridiaceae</taxon>
        <taxon>Clostridium</taxon>
    </lineage>
</organism>
<dbReference type="EMBL" id="CP018335">
    <property type="protein sequence ID" value="APM37717.1"/>
    <property type="molecule type" value="Genomic_DNA"/>
</dbReference>
<reference evidence="1 2" key="1">
    <citation type="submission" date="2016-12" db="EMBL/GenBank/DDBJ databases">
        <title>Complete genome sequence of Clostridium kluyveri JZZ isolated from the pit mud of a Chinese flavor liquor-making factory.</title>
        <authorList>
            <person name="Wang Y."/>
        </authorList>
    </citation>
    <scope>NUCLEOTIDE SEQUENCE [LARGE SCALE GENOMIC DNA]</scope>
    <source>
        <strain evidence="1 2">JZZ</strain>
    </source>
</reference>
<accession>A0A1L5F411</accession>
<evidence type="ECO:0008006" key="3">
    <source>
        <dbReference type="Google" id="ProtNLM"/>
    </source>
</evidence>
<dbReference type="Proteomes" id="UP000184604">
    <property type="component" value="Chromosome"/>
</dbReference>
<dbReference type="Pfam" id="PF13780">
    <property type="entry name" value="DUF4176"/>
    <property type="match status" value="1"/>
</dbReference>
<name>A0A1L5F411_CLOKL</name>
<evidence type="ECO:0000313" key="1">
    <source>
        <dbReference type="EMBL" id="APM37717.1"/>
    </source>
</evidence>
<dbReference type="InterPro" id="IPR025233">
    <property type="entry name" value="DUF4176"/>
</dbReference>
<dbReference type="AlphaFoldDB" id="A0A1L5F411"/>
<evidence type="ECO:0000313" key="2">
    <source>
        <dbReference type="Proteomes" id="UP000184604"/>
    </source>
</evidence>
<protein>
    <recommendedName>
        <fullName evidence="3">DUF4176 domain-containing protein</fullName>
    </recommendedName>
</protein>